<evidence type="ECO:0000313" key="12">
    <source>
        <dbReference type="EMBL" id="BBL86256.1"/>
    </source>
</evidence>
<keyword evidence="13" id="KW-1185">Reference proteome</keyword>
<dbReference type="EMBL" id="KY124271">
    <property type="protein sequence ID" value="AQX45043.1"/>
    <property type="molecule type" value="Genomic_DNA"/>
</dbReference>
<dbReference type="InterPro" id="IPR035907">
    <property type="entry name" value="Hppk_sf"/>
</dbReference>
<keyword evidence="7" id="KW-0289">Folate biosynthesis</keyword>
<reference evidence="12 13" key="2">
    <citation type="submission" date="2019-06" db="EMBL/GenBank/DDBJ databases">
        <title>A hidden player of endosymbiotic evolution: DNA virus triggered massive gene transfer.</title>
        <authorList>
            <person name="Matsuo M."/>
            <person name="Katahata A."/>
            <person name="Tachikawa M."/>
            <person name="Minakuchi Y."/>
            <person name="Noguchi H."/>
            <person name="Toyoda A."/>
            <person name="Fujiyama A."/>
            <person name="Suzuki Y."/>
            <person name="Satoh S."/>
            <person name="Nakayama T."/>
            <person name="Kamikawa R."/>
            <person name="Nomura M."/>
            <person name="Inagaki Y."/>
            <person name="Ishida K."/>
            <person name="Obokata J."/>
        </authorList>
    </citation>
    <scope>NUCLEOTIDE SEQUENCE [LARGE SCALE GENOMIC DNA]</scope>
    <source>
        <strain evidence="12 13">MYN1</strain>
    </source>
</reference>
<keyword evidence="10" id="KW-0934">Plastid</keyword>
<dbReference type="GO" id="GO:0046654">
    <property type="term" value="P:tetrahydrofolate biosynthetic process"/>
    <property type="evidence" value="ECO:0007669"/>
    <property type="project" value="UniProtKB-UniPathway"/>
</dbReference>
<comment type="pathway">
    <text evidence="1">Cofactor biosynthesis; tetrahydrofolate biosynthesis; 2-amino-4-hydroxy-6-hydroxymethyl-7,8-dihydropteridine diphosphate from 7,8-dihydroneopterin triphosphate: step 4/4.</text>
</comment>
<dbReference type="GO" id="GO:0016301">
    <property type="term" value="F:kinase activity"/>
    <property type="evidence" value="ECO:0007669"/>
    <property type="project" value="UniProtKB-KW"/>
</dbReference>
<evidence type="ECO:0000313" key="13">
    <source>
        <dbReference type="Proteomes" id="UP000503178"/>
    </source>
</evidence>
<dbReference type="GO" id="GO:0003848">
    <property type="term" value="F:2-amino-4-hydroxy-6-hydroxymethyldihydropteridine diphosphokinase activity"/>
    <property type="evidence" value="ECO:0007669"/>
    <property type="project" value="UniProtKB-EC"/>
</dbReference>
<dbReference type="PANTHER" id="PTHR43071:SF2">
    <property type="entry name" value="2-AMINO-4-HYDROXY-6-HYDROXYMETHYLDIHYDROPTERIDINE PYROPHOSPHOKINASE"/>
    <property type="match status" value="1"/>
</dbReference>
<dbReference type="Gene3D" id="3.30.70.560">
    <property type="entry name" value="7,8-Dihydro-6-hydroxymethylpterin-pyrophosphokinase HPPK"/>
    <property type="match status" value="1"/>
</dbReference>
<keyword evidence="6" id="KW-0067">ATP-binding</keyword>
<dbReference type="NCBIfam" id="TIGR01498">
    <property type="entry name" value="folK"/>
    <property type="match status" value="1"/>
</dbReference>
<dbReference type="SUPFAM" id="SSF55083">
    <property type="entry name" value="6-hydroxymethyl-7,8-dihydropterin pyrophosphokinase, HPPK"/>
    <property type="match status" value="1"/>
</dbReference>
<evidence type="ECO:0000259" key="9">
    <source>
        <dbReference type="PROSITE" id="PS00794"/>
    </source>
</evidence>
<dbReference type="EMBL" id="LC490351">
    <property type="protein sequence ID" value="BBL86256.1"/>
    <property type="molecule type" value="Genomic_DNA"/>
</dbReference>
<accession>A0A1L5YC52</accession>
<dbReference type="InterPro" id="IPR000550">
    <property type="entry name" value="Hppk"/>
</dbReference>
<dbReference type="EC" id="2.7.6.3" evidence="2"/>
<evidence type="ECO:0000256" key="4">
    <source>
        <dbReference type="ARBA" id="ARBA00022741"/>
    </source>
</evidence>
<dbReference type="CDD" id="cd00483">
    <property type="entry name" value="HPPK"/>
    <property type="match status" value="1"/>
</dbReference>
<keyword evidence="3" id="KW-0808">Transferase</keyword>
<proteinExistence type="predicted"/>
<geneLocation type="plastid" evidence="10"/>
<dbReference type="Proteomes" id="UP000503178">
    <property type="component" value="Chromatophore Pltd"/>
</dbReference>
<name>A0A1L5YC52_9EUKA</name>
<evidence type="ECO:0000256" key="7">
    <source>
        <dbReference type="ARBA" id="ARBA00022909"/>
    </source>
</evidence>
<dbReference type="PANTHER" id="PTHR43071">
    <property type="entry name" value="2-AMINO-4-HYDROXY-6-HYDROXYMETHYLDIHYDROPTERIDINE PYROPHOSPHOKINASE"/>
    <property type="match status" value="1"/>
</dbReference>
<dbReference type="GO" id="GO:0046656">
    <property type="term" value="P:folic acid biosynthetic process"/>
    <property type="evidence" value="ECO:0007669"/>
    <property type="project" value="UniProtKB-KW"/>
</dbReference>
<gene>
    <name evidence="12" type="primary">MYN1_Chr_438</name>
    <name evidence="10" type="ORF">PCKR_493</name>
    <name evidence="11" type="ORF">PFK_493</name>
    <name evidence="12" type="ORF">PMYN1_Chma447</name>
</gene>
<reference evidence="10" key="1">
    <citation type="journal article" date="2017" name="Protist">
        <title>Diversity of the Photosynthetic Paulinella Species, with the Description of Paulinella micropora sp. nov. and the Chromatophore Genome Sequence for strain KR01.</title>
        <authorList>
            <person name="Lhee D."/>
            <person name="Yang E.C."/>
            <person name="Kim J.I."/>
            <person name="Nakayama T."/>
            <person name="Zuccarello G."/>
            <person name="Andersen R.A."/>
            <person name="Yoon H.S."/>
        </authorList>
    </citation>
    <scope>NUCLEOTIDE SEQUENCE</scope>
    <source>
        <strain evidence="11">FK01</strain>
        <strain evidence="10">KR01</strain>
    </source>
</reference>
<dbReference type="PROSITE" id="PS00794">
    <property type="entry name" value="HPPK"/>
    <property type="match status" value="1"/>
</dbReference>
<evidence type="ECO:0000256" key="2">
    <source>
        <dbReference type="ARBA" id="ARBA00013253"/>
    </source>
</evidence>
<feature type="coiled-coil region" evidence="8">
    <location>
        <begin position="85"/>
        <end position="115"/>
    </location>
</feature>
<organism evidence="10">
    <name type="scientific">Paulinella micropora</name>
    <dbReference type="NCBI Taxonomy" id="1928728"/>
    <lineage>
        <taxon>Eukaryota</taxon>
        <taxon>Sar</taxon>
        <taxon>Rhizaria</taxon>
        <taxon>Cercozoa</taxon>
        <taxon>Imbricatea</taxon>
        <taxon>Silicofilosea</taxon>
        <taxon>Euglyphida</taxon>
        <taxon>Paulinellidae</taxon>
        <taxon>Paulinella</taxon>
    </lineage>
</organism>
<evidence type="ECO:0000256" key="3">
    <source>
        <dbReference type="ARBA" id="ARBA00022679"/>
    </source>
</evidence>
<keyword evidence="5 10" id="KW-0418">Kinase</keyword>
<evidence type="ECO:0000256" key="6">
    <source>
        <dbReference type="ARBA" id="ARBA00022840"/>
    </source>
</evidence>
<feature type="domain" description="7,8-dihydro-6-hydroxymethylpterin-pyrophosphokinase" evidence="9">
    <location>
        <begin position="116"/>
        <end position="127"/>
    </location>
</feature>
<keyword evidence="8" id="KW-0175">Coiled coil</keyword>
<keyword evidence="4" id="KW-0547">Nucleotide-binding</keyword>
<dbReference type="GO" id="GO:0005524">
    <property type="term" value="F:ATP binding"/>
    <property type="evidence" value="ECO:0007669"/>
    <property type="project" value="UniProtKB-KW"/>
</dbReference>
<dbReference type="AlphaFoldDB" id="A0A1L5YC52"/>
<evidence type="ECO:0000256" key="8">
    <source>
        <dbReference type="SAM" id="Coils"/>
    </source>
</evidence>
<evidence type="ECO:0000313" key="10">
    <source>
        <dbReference type="EMBL" id="APP88276.1"/>
    </source>
</evidence>
<dbReference type="Pfam" id="PF01288">
    <property type="entry name" value="HPPK"/>
    <property type="match status" value="1"/>
</dbReference>
<dbReference type="EMBL" id="KX897545">
    <property type="protein sequence ID" value="APP88276.1"/>
    <property type="molecule type" value="Genomic_DNA"/>
</dbReference>
<protein>
    <recommendedName>
        <fullName evidence="2">2-amino-4-hydroxy-6-hydroxymethyldihydropteridine diphosphokinase</fullName>
        <ecNumber evidence="2">2.7.6.3</ecNumber>
    </recommendedName>
</protein>
<dbReference type="UniPathway" id="UPA00077">
    <property type="reaction ID" value="UER00155"/>
</dbReference>
<sequence length="201" mass="22650">MSNLTTLTLGIALGANLNSPLDTLLGLRSLLTLELSNWSSLILVTRCNEGYLYWSPLFYTEPIKTSLTQPPYLNAILVVILSVPLTSLSIQLSQAQNLLNRLQKLENLFGRLHLEHWGSRTLDLDLLWYGNLQFTSLTIILPHPHLLERGFVLSPLTATFSNIVFPLKYQRFDESLKEITSIDFGKTPKALNTALTWPDTV</sequence>
<evidence type="ECO:0000256" key="5">
    <source>
        <dbReference type="ARBA" id="ARBA00022777"/>
    </source>
</evidence>
<evidence type="ECO:0000256" key="1">
    <source>
        <dbReference type="ARBA" id="ARBA00005051"/>
    </source>
</evidence>
<evidence type="ECO:0000313" key="11">
    <source>
        <dbReference type="EMBL" id="AQX45043.1"/>
    </source>
</evidence>